<organism evidence="1 2">
    <name type="scientific">Pseudomonas arsenicoxydans</name>
    <dbReference type="NCBI Taxonomy" id="702115"/>
    <lineage>
        <taxon>Bacteria</taxon>
        <taxon>Pseudomonadati</taxon>
        <taxon>Pseudomonadota</taxon>
        <taxon>Gammaproteobacteria</taxon>
        <taxon>Pseudomonadales</taxon>
        <taxon>Pseudomonadaceae</taxon>
        <taxon>Pseudomonas</taxon>
    </lineage>
</organism>
<dbReference type="AlphaFoldDB" id="A0A4P6G534"/>
<accession>A0A4P6G534</accession>
<protein>
    <submittedName>
        <fullName evidence="1">Uncharacterized protein</fullName>
    </submittedName>
</protein>
<evidence type="ECO:0000313" key="1">
    <source>
        <dbReference type="EMBL" id="QAY84572.1"/>
    </source>
</evidence>
<evidence type="ECO:0000313" key="2">
    <source>
        <dbReference type="Proteomes" id="UP000291121"/>
    </source>
</evidence>
<proteinExistence type="predicted"/>
<name>A0A4P6G534_9PSED</name>
<sequence length="71" mass="7803">MGLGRGAQRYFSAAGRVRENTAGPCGREPARDSCVSGNRFVGCEGYREPVRGIAPWVGISITNNYRQLWRA</sequence>
<reference evidence="1 2" key="1">
    <citation type="submission" date="2017-11" db="EMBL/GenBank/DDBJ databases">
        <title>Genome sequence of Pseudomonas arsenicoxydans ACM1.</title>
        <authorList>
            <person name="Nascimento F.X."/>
        </authorList>
    </citation>
    <scope>NUCLEOTIDE SEQUENCE [LARGE SCALE GENOMIC DNA]</scope>
    <source>
        <strain evidence="1 2">ACM1</strain>
    </source>
</reference>
<keyword evidence="2" id="KW-1185">Reference proteome</keyword>
<dbReference type="EMBL" id="CP024767">
    <property type="protein sequence ID" value="QAY84572.1"/>
    <property type="molecule type" value="Genomic_DNA"/>
</dbReference>
<dbReference type="Proteomes" id="UP000291121">
    <property type="component" value="Chromosome"/>
</dbReference>
<gene>
    <name evidence="1" type="ORF">CUN61_11470</name>
</gene>